<evidence type="ECO:0000256" key="2">
    <source>
        <dbReference type="ARBA" id="ARBA00022801"/>
    </source>
</evidence>
<dbReference type="NCBIfam" id="TIGR01488">
    <property type="entry name" value="HAD-SF-IB"/>
    <property type="match status" value="1"/>
</dbReference>
<name>A0A1J5R206_9ZZZZ</name>
<dbReference type="PANTHER" id="PTHR43344:SF13">
    <property type="entry name" value="PHOSPHATASE RV3661-RELATED"/>
    <property type="match status" value="1"/>
</dbReference>
<evidence type="ECO:0000313" key="4">
    <source>
        <dbReference type="EMBL" id="OIQ89514.1"/>
    </source>
</evidence>
<keyword evidence="2 4" id="KW-0378">Hydrolase</keyword>
<dbReference type="Gene3D" id="3.40.50.1000">
    <property type="entry name" value="HAD superfamily/HAD-like"/>
    <property type="match status" value="1"/>
</dbReference>
<proteinExistence type="predicted"/>
<dbReference type="GO" id="GO:0016787">
    <property type="term" value="F:hydrolase activity"/>
    <property type="evidence" value="ECO:0007669"/>
    <property type="project" value="UniProtKB-KW"/>
</dbReference>
<comment type="caution">
    <text evidence="4">The sequence shown here is derived from an EMBL/GenBank/DDBJ whole genome shotgun (WGS) entry which is preliminary data.</text>
</comment>
<accession>A0A1J5R206</accession>
<sequence>MRAAFFDFDHTLIGADSNQLWLEHLDAQGMLPPDALRRHDAYLRDYAAGTLDFAGLDAFRAGLDASVDPDRLAACRDACVRERLLPALAPRAPGLIRDLHEQGVLVAVVSASREALVRPVVQRLGIEHLIAADSSHGAALAQPCFGTGKVLHVEHALQSMGLSLRSLQRSWFYSDSHNDLPLLEQVSDPVAVDPDPRLARVAQARGWPVVSWREAP</sequence>
<organism evidence="4">
    <name type="scientific">mine drainage metagenome</name>
    <dbReference type="NCBI Taxonomy" id="410659"/>
    <lineage>
        <taxon>unclassified sequences</taxon>
        <taxon>metagenomes</taxon>
        <taxon>ecological metagenomes</taxon>
    </lineage>
</organism>
<evidence type="ECO:0000256" key="1">
    <source>
        <dbReference type="ARBA" id="ARBA00022723"/>
    </source>
</evidence>
<dbReference type="InterPro" id="IPR023214">
    <property type="entry name" value="HAD_sf"/>
</dbReference>
<protein>
    <submittedName>
        <fullName evidence="4">Haloacid dehalogenase-like hydrolase</fullName>
    </submittedName>
</protein>
<keyword evidence="3" id="KW-0460">Magnesium</keyword>
<dbReference type="EMBL" id="MLJW01000327">
    <property type="protein sequence ID" value="OIQ89514.1"/>
    <property type="molecule type" value="Genomic_DNA"/>
</dbReference>
<dbReference type="PANTHER" id="PTHR43344">
    <property type="entry name" value="PHOSPHOSERINE PHOSPHATASE"/>
    <property type="match status" value="1"/>
</dbReference>
<keyword evidence="1" id="KW-0479">Metal-binding</keyword>
<reference evidence="4" key="1">
    <citation type="submission" date="2016-10" db="EMBL/GenBank/DDBJ databases">
        <title>Sequence of Gallionella enrichment culture.</title>
        <authorList>
            <person name="Poehlein A."/>
            <person name="Muehling M."/>
            <person name="Daniel R."/>
        </authorList>
    </citation>
    <scope>NUCLEOTIDE SEQUENCE</scope>
</reference>
<dbReference type="InterPro" id="IPR050582">
    <property type="entry name" value="HAD-like_SerB"/>
</dbReference>
<dbReference type="GO" id="GO:0046872">
    <property type="term" value="F:metal ion binding"/>
    <property type="evidence" value="ECO:0007669"/>
    <property type="project" value="UniProtKB-KW"/>
</dbReference>
<dbReference type="InterPro" id="IPR036412">
    <property type="entry name" value="HAD-like_sf"/>
</dbReference>
<evidence type="ECO:0000256" key="3">
    <source>
        <dbReference type="ARBA" id="ARBA00022842"/>
    </source>
</evidence>
<dbReference type="SUPFAM" id="SSF56784">
    <property type="entry name" value="HAD-like"/>
    <property type="match status" value="1"/>
</dbReference>
<dbReference type="Pfam" id="PF12710">
    <property type="entry name" value="HAD"/>
    <property type="match status" value="1"/>
</dbReference>
<gene>
    <name evidence="4" type="ORF">GALL_285910</name>
</gene>
<dbReference type="AlphaFoldDB" id="A0A1J5R206"/>
<dbReference type="Gene3D" id="1.20.1440.100">
    <property type="entry name" value="SG protein - dephosphorylation function"/>
    <property type="match status" value="1"/>
</dbReference>